<dbReference type="SUPFAM" id="SSF52467">
    <property type="entry name" value="DHS-like NAD/FAD-binding domain"/>
    <property type="match status" value="1"/>
</dbReference>
<dbReference type="KEGG" id="msj:MSSAC_1573"/>
<organism evidence="1 2">
    <name type="scientific">Methanosarcina siciliae C2J</name>
    <dbReference type="NCBI Taxonomy" id="1434118"/>
    <lineage>
        <taxon>Archaea</taxon>
        <taxon>Methanobacteriati</taxon>
        <taxon>Methanobacteriota</taxon>
        <taxon>Stenosarchaea group</taxon>
        <taxon>Methanomicrobia</taxon>
        <taxon>Methanosarcinales</taxon>
        <taxon>Methanosarcinaceae</taxon>
        <taxon>Methanosarcina</taxon>
    </lineage>
</organism>
<gene>
    <name evidence="1" type="ORF">MSSAC_1573</name>
</gene>
<dbReference type="EMBL" id="CP009508">
    <property type="protein sequence ID" value="AKB36163.1"/>
    <property type="molecule type" value="Genomic_DNA"/>
</dbReference>
<reference evidence="1 2" key="1">
    <citation type="submission" date="2014-07" db="EMBL/GenBank/DDBJ databases">
        <title>Methanogenic archaea and the global carbon cycle.</title>
        <authorList>
            <person name="Henriksen J.R."/>
            <person name="Luke J."/>
            <person name="Reinhart S."/>
            <person name="Benedict M.N."/>
            <person name="Youngblut N.D."/>
            <person name="Metcalf M.E."/>
            <person name="Whitaker R.J."/>
            <person name="Metcalf W.W."/>
        </authorList>
    </citation>
    <scope>NUCLEOTIDE SEQUENCE [LARGE SCALE GENOMIC DNA]</scope>
    <source>
        <strain evidence="1 2">C2J</strain>
    </source>
</reference>
<dbReference type="Pfam" id="PF13289">
    <property type="entry name" value="SIR2_2"/>
    <property type="match status" value="1"/>
</dbReference>
<dbReference type="Proteomes" id="UP000033123">
    <property type="component" value="Chromosome"/>
</dbReference>
<protein>
    <submittedName>
        <fullName evidence="1">Uncharacterized protein</fullName>
    </submittedName>
</protein>
<dbReference type="RefSeq" id="WP_048181591.1">
    <property type="nucleotide sequence ID" value="NZ_CP009508.1"/>
</dbReference>
<dbReference type="HOGENOM" id="CLU_064902_0_0_2"/>
<evidence type="ECO:0000313" key="2">
    <source>
        <dbReference type="Proteomes" id="UP000033123"/>
    </source>
</evidence>
<evidence type="ECO:0000313" key="1">
    <source>
        <dbReference type="EMBL" id="AKB36163.1"/>
    </source>
</evidence>
<proteinExistence type="predicted"/>
<sequence>MDKEDQQQKNLINETLRVLESQYGKSSEFNEYFDGEEPLSIPSPQQDVDDYRYDKSRVLFWLDRDAYAEEKTAWENQTIQERHKDAIDLLKNSAQISQFRELVEAVRRQRIVPFIGAGLSKSMNMPLWGEALQTLRAKLPNLIDSNFNVHLENGRYLDAAQILADHDGILTQNFIRTTYSVQEVEGPVTMLPQIARGCIITTNFDRAVEEVFKRESVAFDGYMHGTQHHNFFSRLVKGERCILKLHGDADDPQTYIFTRNQYVDAYGEPFDFCKNLPKALRQIYISNSLLFLGCSLEQDWTLELFKAVKEADQYEIPNHYAILQEPETAAKKQQKESYLLRHSIQPIWYPASKHEYVEKLLRLIIDVKDNKIALPSR</sequence>
<dbReference type="GeneID" id="24871176"/>
<dbReference type="PATRIC" id="fig|1434118.4.peg.2006"/>
<dbReference type="AlphaFoldDB" id="A0A0E3PMH2"/>
<name>A0A0E3PMH2_9EURY</name>
<dbReference type="STRING" id="1434118.MSSAC_1573"/>
<accession>A0A0E3PMH2</accession>
<dbReference type="InterPro" id="IPR029035">
    <property type="entry name" value="DHS-like_NAD/FAD-binding_dom"/>
</dbReference>